<accession>A0A914HCF7</accession>
<dbReference type="PANTHER" id="PTHR21181:SF7">
    <property type="entry name" value="ER MEMBRANE PROTEIN COMPLEX SUBUNIT 5"/>
    <property type="match status" value="1"/>
</dbReference>
<dbReference type="Proteomes" id="UP000887572">
    <property type="component" value="Unplaced"/>
</dbReference>
<keyword evidence="8" id="KW-0256">Endoplasmic reticulum</keyword>
<evidence type="ECO:0000256" key="10">
    <source>
        <dbReference type="ARBA" id="ARBA00023128"/>
    </source>
</evidence>
<evidence type="ECO:0000256" key="4">
    <source>
        <dbReference type="ARBA" id="ARBA00006109"/>
    </source>
</evidence>
<keyword evidence="6" id="KW-0812">Transmembrane</keyword>
<dbReference type="GO" id="GO:0005794">
    <property type="term" value="C:Golgi apparatus"/>
    <property type="evidence" value="ECO:0007669"/>
    <property type="project" value="TreeGrafter"/>
</dbReference>
<keyword evidence="11" id="KW-0472">Membrane</keyword>
<dbReference type="AlphaFoldDB" id="A0A914HCF7"/>
<dbReference type="Pfam" id="PF00494">
    <property type="entry name" value="SQS_PSY"/>
    <property type="match status" value="1"/>
</dbReference>
<proteinExistence type="inferred from homology"/>
<keyword evidence="13" id="KW-0732">Signal</keyword>
<comment type="subunit">
    <text evidence="5">Component of the ER membrane protein complex (EMC).</text>
</comment>
<reference evidence="15" key="1">
    <citation type="submission" date="2022-11" db="UniProtKB">
        <authorList>
            <consortium name="WormBaseParasite"/>
        </authorList>
    </citation>
    <scope>IDENTIFICATION</scope>
</reference>
<evidence type="ECO:0000256" key="1">
    <source>
        <dbReference type="ARBA" id="ARBA00004273"/>
    </source>
</evidence>
<evidence type="ECO:0000256" key="9">
    <source>
        <dbReference type="ARBA" id="ARBA00022989"/>
    </source>
</evidence>
<evidence type="ECO:0000256" key="7">
    <source>
        <dbReference type="ARBA" id="ARBA00022792"/>
    </source>
</evidence>
<evidence type="ECO:0000256" key="12">
    <source>
        <dbReference type="ARBA" id="ARBA00038273"/>
    </source>
</evidence>
<dbReference type="GO" id="GO:0022890">
    <property type="term" value="F:inorganic cation transmembrane transporter activity"/>
    <property type="evidence" value="ECO:0007669"/>
    <property type="project" value="TreeGrafter"/>
</dbReference>
<evidence type="ECO:0000256" key="6">
    <source>
        <dbReference type="ARBA" id="ARBA00022692"/>
    </source>
</evidence>
<feature type="chain" id="PRO_5037656072" evidence="13">
    <location>
        <begin position="24"/>
        <end position="421"/>
    </location>
</feature>
<evidence type="ECO:0000256" key="8">
    <source>
        <dbReference type="ARBA" id="ARBA00022824"/>
    </source>
</evidence>
<dbReference type="GO" id="GO:0031901">
    <property type="term" value="C:early endosome membrane"/>
    <property type="evidence" value="ECO:0007669"/>
    <property type="project" value="UniProtKB-SubCell"/>
</dbReference>
<evidence type="ECO:0000256" key="3">
    <source>
        <dbReference type="ARBA" id="ARBA00004520"/>
    </source>
</evidence>
<dbReference type="PANTHER" id="PTHR21181">
    <property type="match status" value="1"/>
</dbReference>
<evidence type="ECO:0000313" key="14">
    <source>
        <dbReference type="Proteomes" id="UP000887572"/>
    </source>
</evidence>
<comment type="similarity">
    <text evidence="12">Belongs to the NDUFAF6 family.</text>
</comment>
<evidence type="ECO:0000256" key="2">
    <source>
        <dbReference type="ARBA" id="ARBA00004477"/>
    </source>
</evidence>
<dbReference type="GO" id="GO:0005886">
    <property type="term" value="C:plasma membrane"/>
    <property type="evidence" value="ECO:0007669"/>
    <property type="project" value="TreeGrafter"/>
</dbReference>
<dbReference type="InterPro" id="IPR008949">
    <property type="entry name" value="Isoprenoid_synthase_dom_sf"/>
</dbReference>
<protein>
    <submittedName>
        <fullName evidence="15">Uncharacterized protein</fullName>
    </submittedName>
</protein>
<dbReference type="InterPro" id="IPR018937">
    <property type="entry name" value="MMgT"/>
</dbReference>
<dbReference type="InterPro" id="IPR002060">
    <property type="entry name" value="Squ/phyt_synthse"/>
</dbReference>
<comment type="subcellular location">
    <subcellularLocation>
        <location evidence="3">Early endosome membrane</location>
        <topology evidence="3">Multi-pass membrane protein</topology>
    </subcellularLocation>
    <subcellularLocation>
        <location evidence="2">Endoplasmic reticulum membrane</location>
        <topology evidence="2">Multi-pass membrane protein</topology>
    </subcellularLocation>
    <subcellularLocation>
        <location evidence="1">Mitochondrion inner membrane</location>
    </subcellularLocation>
</comment>
<dbReference type="WBParaSite" id="Gr19_v10_g15770.t1">
    <property type="protein sequence ID" value="Gr19_v10_g15770.t1"/>
    <property type="gene ID" value="Gr19_v10_g15770"/>
</dbReference>
<keyword evidence="7" id="KW-0999">Mitochondrion inner membrane</keyword>
<comment type="similarity">
    <text evidence="4">Belongs to the membrane magnesium transporter (TC 1.A.67) family.</text>
</comment>
<evidence type="ECO:0000256" key="5">
    <source>
        <dbReference type="ARBA" id="ARBA00011276"/>
    </source>
</evidence>
<organism evidence="14 15">
    <name type="scientific">Globodera rostochiensis</name>
    <name type="common">Golden nematode worm</name>
    <name type="synonym">Heterodera rostochiensis</name>
    <dbReference type="NCBI Taxonomy" id="31243"/>
    <lineage>
        <taxon>Eukaryota</taxon>
        <taxon>Metazoa</taxon>
        <taxon>Ecdysozoa</taxon>
        <taxon>Nematoda</taxon>
        <taxon>Chromadorea</taxon>
        <taxon>Rhabditida</taxon>
        <taxon>Tylenchina</taxon>
        <taxon>Tylenchomorpha</taxon>
        <taxon>Tylenchoidea</taxon>
        <taxon>Heteroderidae</taxon>
        <taxon>Heteroderinae</taxon>
        <taxon>Globodera</taxon>
    </lineage>
</organism>
<sequence>MSSNSSLFWRILCSLSVLSLTHSAYSAAQHRSYLRLVGQPFTHLPVDLIAQTLLSLLAAIVSTSFVVGDFQPIRADLLVAKKSWDVLGNCPSFYVFNHRAKYACTVSARRFPSPVLLFIIYNIAALDYCVKIVQERDYENYMAILQMTKSAQPRLFSVLALNAEIASLRHKIKRGSGLAGINQLTFWKDALQMFGQNAQKTLLPRQPVMTALSAFGSREDVPLLLQLVSARQQTLGDRPFADVHALESNARALYGTMIRLQMHALHDATAATQDGEHRQQMLEYEDCQRAVDAMACAVGILTLLRATVLLLRDGVMLLPQDLTTLHGVSVEMAYRKPNSLKEVVRDLCEISTRHLHTARSPSCIDSVRPELRPALLTCGLRADHVLTLLNSNDFNLLDVRLHQRHPMSAWKLWWRNRCKKY</sequence>
<dbReference type="GO" id="GO:0005743">
    <property type="term" value="C:mitochondrial inner membrane"/>
    <property type="evidence" value="ECO:0007669"/>
    <property type="project" value="UniProtKB-SubCell"/>
</dbReference>
<evidence type="ECO:0000256" key="11">
    <source>
        <dbReference type="ARBA" id="ARBA00023136"/>
    </source>
</evidence>
<dbReference type="GO" id="GO:0072546">
    <property type="term" value="C:EMC complex"/>
    <property type="evidence" value="ECO:0007669"/>
    <property type="project" value="TreeGrafter"/>
</dbReference>
<keyword evidence="10" id="KW-0496">Mitochondrion</keyword>
<keyword evidence="14" id="KW-1185">Reference proteome</keyword>
<evidence type="ECO:0000313" key="15">
    <source>
        <dbReference type="WBParaSite" id="Gr19_v10_g15770.t1"/>
    </source>
</evidence>
<dbReference type="SUPFAM" id="SSF48576">
    <property type="entry name" value="Terpenoid synthases"/>
    <property type="match status" value="1"/>
</dbReference>
<feature type="signal peptide" evidence="13">
    <location>
        <begin position="1"/>
        <end position="23"/>
    </location>
</feature>
<dbReference type="Gene3D" id="1.10.600.10">
    <property type="entry name" value="Farnesyl Diphosphate Synthase"/>
    <property type="match status" value="1"/>
</dbReference>
<dbReference type="Pfam" id="PF10270">
    <property type="entry name" value="MMgT"/>
    <property type="match status" value="1"/>
</dbReference>
<name>A0A914HCF7_GLORO</name>
<evidence type="ECO:0000256" key="13">
    <source>
        <dbReference type="SAM" id="SignalP"/>
    </source>
</evidence>
<keyword evidence="9" id="KW-1133">Transmembrane helix</keyword>